<evidence type="ECO:0000256" key="3">
    <source>
        <dbReference type="ARBA" id="ARBA00022679"/>
    </source>
</evidence>
<dbReference type="AlphaFoldDB" id="A0A8J5ZT22"/>
<feature type="binding site" evidence="5">
    <location>
        <position position="99"/>
    </location>
    <ligand>
        <name>S-adenosyl-L-methionine</name>
        <dbReference type="ChEBI" id="CHEBI:59789"/>
    </ligand>
</feature>
<name>A0A8J5ZT22_GALPY</name>
<dbReference type="Proteomes" id="UP000700334">
    <property type="component" value="Unassembled WGS sequence"/>
</dbReference>
<proteinExistence type="inferred from homology"/>
<keyword evidence="3" id="KW-0808">Transferase</keyword>
<protein>
    <submittedName>
        <fullName evidence="6">Indolethylamine N-methyltransferase</fullName>
    </submittedName>
</protein>
<feature type="binding site" evidence="5">
    <location>
        <position position="83"/>
    </location>
    <ligand>
        <name>S-adenosyl-L-methionine</name>
        <dbReference type="ChEBI" id="CHEBI:59789"/>
    </ligand>
</feature>
<dbReference type="InterPro" id="IPR029063">
    <property type="entry name" value="SAM-dependent_MTases_sf"/>
</dbReference>
<dbReference type="PIRSF" id="PIRSF000384">
    <property type="entry name" value="PNMTase"/>
    <property type="match status" value="1"/>
</dbReference>
<dbReference type="GO" id="GO:0008170">
    <property type="term" value="F:N-methyltransferase activity"/>
    <property type="evidence" value="ECO:0007669"/>
    <property type="project" value="TreeGrafter"/>
</dbReference>
<dbReference type="PANTHER" id="PTHR10867:SF33">
    <property type="entry name" value="INDOLETHYLAMINE N-METHYLTRANSFERASE"/>
    <property type="match status" value="1"/>
</dbReference>
<dbReference type="Gene3D" id="3.40.50.150">
    <property type="entry name" value="Vaccinia Virus protein VP39"/>
    <property type="match status" value="1"/>
</dbReference>
<dbReference type="EMBL" id="JAGFMF010012248">
    <property type="protein sequence ID" value="KAG8505647.1"/>
    <property type="molecule type" value="Genomic_DNA"/>
</dbReference>
<keyword evidence="4 5" id="KW-0949">S-adenosyl-L-methionine</keyword>
<evidence type="ECO:0000256" key="1">
    <source>
        <dbReference type="ARBA" id="ARBA00007996"/>
    </source>
</evidence>
<evidence type="ECO:0000256" key="5">
    <source>
        <dbReference type="PIRSR" id="PIRSR000384-1"/>
    </source>
</evidence>
<organism evidence="6 7">
    <name type="scientific">Galemys pyrenaicus</name>
    <name type="common">Iberian desman</name>
    <name type="synonym">Pyrenean desman</name>
    <dbReference type="NCBI Taxonomy" id="202257"/>
    <lineage>
        <taxon>Eukaryota</taxon>
        <taxon>Metazoa</taxon>
        <taxon>Chordata</taxon>
        <taxon>Craniata</taxon>
        <taxon>Vertebrata</taxon>
        <taxon>Euteleostomi</taxon>
        <taxon>Mammalia</taxon>
        <taxon>Eutheria</taxon>
        <taxon>Laurasiatheria</taxon>
        <taxon>Eulipotyphla</taxon>
        <taxon>Talpidae</taxon>
        <taxon>Galemys</taxon>
    </lineage>
</organism>
<dbReference type="OrthoDB" id="10050085at2759"/>
<feature type="binding site" evidence="5">
    <location>
        <position position="34"/>
    </location>
    <ligand>
        <name>S-adenosyl-L-methionine</name>
        <dbReference type="ChEBI" id="CHEBI:59789"/>
    </ligand>
</feature>
<evidence type="ECO:0000313" key="6">
    <source>
        <dbReference type="EMBL" id="KAG8505647.1"/>
    </source>
</evidence>
<dbReference type="CDD" id="cd02440">
    <property type="entry name" value="AdoMet_MTases"/>
    <property type="match status" value="1"/>
</dbReference>
<dbReference type="PANTHER" id="PTHR10867">
    <property type="entry name" value="NNMT/PNMT/TEMT FAMILY MEMBER"/>
    <property type="match status" value="1"/>
</dbReference>
<dbReference type="InterPro" id="IPR000940">
    <property type="entry name" value="NNMT_TEMT_trans"/>
</dbReference>
<evidence type="ECO:0000256" key="4">
    <source>
        <dbReference type="ARBA" id="ARBA00022691"/>
    </source>
</evidence>
<keyword evidence="7" id="KW-1185">Reference proteome</keyword>
<dbReference type="SUPFAM" id="SSF53335">
    <property type="entry name" value="S-adenosyl-L-methionine-dependent methyltransferases"/>
    <property type="match status" value="1"/>
</dbReference>
<evidence type="ECO:0000256" key="2">
    <source>
        <dbReference type="ARBA" id="ARBA00022603"/>
    </source>
</evidence>
<gene>
    <name evidence="6" type="ORF">J0S82_016174</name>
</gene>
<feature type="binding site" evidence="5">
    <location>
        <begin position="156"/>
        <end position="157"/>
    </location>
    <ligand>
        <name>S-adenosyl-L-methionine</name>
        <dbReference type="ChEBI" id="CHEBI:59789"/>
    </ligand>
</feature>
<dbReference type="GO" id="GO:0005829">
    <property type="term" value="C:cytosol"/>
    <property type="evidence" value="ECO:0007669"/>
    <property type="project" value="TreeGrafter"/>
</dbReference>
<comment type="caution">
    <text evidence="6">The sequence shown here is derived from an EMBL/GenBank/DDBJ whole genome shotgun (WGS) entry which is preliminary data.</text>
</comment>
<feature type="binding site" evidence="5">
    <location>
        <position position="104"/>
    </location>
    <ligand>
        <name>S-adenosyl-L-methionine</name>
        <dbReference type="ChEBI" id="CHEBI:59789"/>
    </ligand>
</feature>
<evidence type="ECO:0000313" key="7">
    <source>
        <dbReference type="Proteomes" id="UP000700334"/>
    </source>
</evidence>
<keyword evidence="2" id="KW-0489">Methyltransferase</keyword>
<dbReference type="FunFam" id="3.40.50.150:FF:000065">
    <property type="entry name" value="Phenylethanolamine N-methyltransferase"/>
    <property type="match status" value="1"/>
</dbReference>
<comment type="similarity">
    <text evidence="1">Belongs to the class I-like SAM-binding methyltransferase superfamily. NNMT/PNMT/TEMT family.</text>
</comment>
<feature type="binding site" evidence="5">
    <location>
        <position position="39"/>
    </location>
    <ligand>
        <name>S-adenosyl-L-methionine</name>
        <dbReference type="ChEBI" id="CHEBI:59789"/>
    </ligand>
</feature>
<dbReference type="NCBIfam" id="NF041360">
    <property type="entry name" value="GntF_guanitoxin"/>
    <property type="match status" value="1"/>
</dbReference>
<dbReference type="InterPro" id="IPR053384">
    <property type="entry name" value="SAM-dep_methyltransferase"/>
</dbReference>
<reference evidence="6" key="1">
    <citation type="journal article" date="2021" name="Evol. Appl.">
        <title>The genome of the Pyrenean desman and the effects of bottlenecks and inbreeding on the genomic landscape of an endangered species.</title>
        <authorList>
            <person name="Escoda L."/>
            <person name="Castresana J."/>
        </authorList>
    </citation>
    <scope>NUCLEOTIDE SEQUENCE</scope>
    <source>
        <strain evidence="6">IBE-C5619</strain>
    </source>
</reference>
<dbReference type="GO" id="GO:0030748">
    <property type="term" value="F:amine N-methyltransferase activity"/>
    <property type="evidence" value="ECO:0007669"/>
    <property type="project" value="TreeGrafter"/>
</dbReference>
<accession>A0A8J5ZT22</accession>
<dbReference type="PROSITE" id="PS51681">
    <property type="entry name" value="SAM_MT_NNMT_PNMT_TEMT"/>
    <property type="match status" value="1"/>
</dbReference>
<sequence length="277" mass="30762">MQELAEAVDSSASMEGKLYEGGEDYQKEFDPKDYLKTYYAFDSGTVAENEILKFNLENLFQAFTSEGVGGDILIDIGTGPTIYQLLSASGAFREIFATDYTEQNLRELERWLKKEPGAYDWSPAVQYVCEMEGDRSKWQEKEAQLREKVTRLLRCDVTRLHPLQPAQVPPADCVLTLLALESACPTVDAYRAALRGLAGLLKPGGHLVTMVALRCQSYMVGAKKFFALYLEKETVEKAVQEAGLQVLRCTYSPISYSDTCSVNEGVCFVVARKGPGA</sequence>
<dbReference type="GO" id="GO:0032259">
    <property type="term" value="P:methylation"/>
    <property type="evidence" value="ECO:0007669"/>
    <property type="project" value="UniProtKB-KW"/>
</dbReference>
<dbReference type="Pfam" id="PF01234">
    <property type="entry name" value="NNMT_PNMT_TEMT"/>
    <property type="match status" value="1"/>
</dbReference>